<protein>
    <submittedName>
        <fullName evidence="1">DinQ-like type I toxin DqlB</fullName>
    </submittedName>
</protein>
<evidence type="ECO:0000313" key="2">
    <source>
        <dbReference type="Proteomes" id="UP001271591"/>
    </source>
</evidence>
<dbReference type="RefSeq" id="WP_001563230.1">
    <property type="nucleotide sequence ID" value="NZ_JAETYC010000059.1"/>
</dbReference>
<gene>
    <name evidence="1" type="primary">dqlB</name>
    <name evidence="1" type="ORF">R8G00_29685</name>
</gene>
<evidence type="ECO:0000313" key="1">
    <source>
        <dbReference type="EMBL" id="MDW9353583.1"/>
    </source>
</evidence>
<dbReference type="NCBIfam" id="NF041473">
    <property type="entry name" value="DinQ_rel"/>
    <property type="match status" value="1"/>
</dbReference>
<dbReference type="EMBL" id="JAWPMK010000005">
    <property type="protein sequence ID" value="MDW9353583.1"/>
    <property type="molecule type" value="Genomic_DNA"/>
</dbReference>
<dbReference type="InterPro" id="IPR048244">
    <property type="entry name" value="DqlB-like"/>
</dbReference>
<proteinExistence type="predicted"/>
<comment type="caution">
    <text evidence="1">The sequence shown here is derived from an EMBL/GenBank/DDBJ whole genome shotgun (WGS) entry which is preliminary data.</text>
</comment>
<dbReference type="AlphaFoldDB" id="A0AAP6ECA0"/>
<sequence>MINLLIIVLRAVVAVANAVIAILELIRELID</sequence>
<name>A0AAP6ECA0_ECOLX</name>
<accession>A0AAP6ECA0</accession>
<dbReference type="Proteomes" id="UP001271591">
    <property type="component" value="Unassembled WGS sequence"/>
</dbReference>
<organism evidence="1 2">
    <name type="scientific">Escherichia coli</name>
    <dbReference type="NCBI Taxonomy" id="562"/>
    <lineage>
        <taxon>Bacteria</taxon>
        <taxon>Pseudomonadati</taxon>
        <taxon>Pseudomonadota</taxon>
        <taxon>Gammaproteobacteria</taxon>
        <taxon>Enterobacterales</taxon>
        <taxon>Enterobacteriaceae</taxon>
        <taxon>Escherichia</taxon>
    </lineage>
</organism>
<reference evidence="1" key="1">
    <citation type="submission" date="2023-10" db="EMBL/GenBank/DDBJ databases">
        <title>Draft Genome Sequence of a Shiga toxin-producing Escherichia coli strain from deer meat showing an IS-element integration in the B-subunit of the Shiga toxin Stx2b gene.</title>
        <authorList>
            <person name="Projahn M."/>
            <person name="Borowiak M."/>
        </authorList>
    </citation>
    <scope>NUCLEOTIDE SEQUENCE</scope>
    <source>
        <strain evidence="1">BfR-EC-18960</strain>
    </source>
</reference>